<evidence type="ECO:0000256" key="6">
    <source>
        <dbReference type="SAM" id="Phobius"/>
    </source>
</evidence>
<feature type="transmembrane region" description="Helical" evidence="6">
    <location>
        <begin position="362"/>
        <end position="379"/>
    </location>
</feature>
<keyword evidence="5 6" id="KW-0472">Membrane</keyword>
<comment type="subcellular location">
    <subcellularLocation>
        <location evidence="1">Membrane</location>
        <topology evidence="1">Multi-pass membrane protein</topology>
    </subcellularLocation>
</comment>
<dbReference type="OrthoDB" id="9766267at2"/>
<feature type="transmembrane region" description="Helical" evidence="6">
    <location>
        <begin position="261"/>
        <end position="280"/>
    </location>
</feature>
<sequence>MKKKIILFLGPALCLLFFFAPFELISPEADKVIGVALWMILWWITETVSISITALIPLTFYPLLGIMPIKEVAVNYGHPIIFLFFGGFVLALALEKVNLHRRVALGIIKLTGTSPNKIILGFMLATAFLSMWISNTATTVVMLPIAYSVIELLINDADGFTKKDRNFALSIMLGIAYAANVGGIATLIGTPPNIVLAGFMESEYGYSISFVKWMLIGIPFAIIMLFFIYYVLTKVMYPNKLASFEASKEIIDREMEKLGKISRSEIIVMVIFITAIIFWIGKNYLNSLFPNLALSDTTISLVAAFACFTATHQHKNILAWEDTQRLPWGILLLFGGGLALASSLSNVGIIDLIGTAVSNNTTLSILVICSILIAVMLFMTELMSNVALIAIFAPMVAGVAIGLKIDLLHILIPVTMASSCAFMLPMSTPPNAIVFASGHVKVAQMARAGFLLNIISIAFLILFFQFIIPLVFSFQ</sequence>
<dbReference type="InterPro" id="IPR001898">
    <property type="entry name" value="SLC13A/DASS"/>
</dbReference>
<evidence type="ECO:0000256" key="3">
    <source>
        <dbReference type="ARBA" id="ARBA00022692"/>
    </source>
</evidence>
<feature type="transmembrane region" description="Helical" evidence="6">
    <location>
        <begin position="167"/>
        <end position="190"/>
    </location>
</feature>
<dbReference type="GO" id="GO:0015141">
    <property type="term" value="F:succinate transmembrane transporter activity"/>
    <property type="evidence" value="ECO:0007669"/>
    <property type="project" value="UniProtKB-ARBA"/>
</dbReference>
<keyword evidence="8" id="KW-1185">Reference proteome</keyword>
<reference evidence="7 8" key="1">
    <citation type="journal article" date="2011" name="J. Bacteriol.">
        <title>Genome sequence of the algicidal bacterium Kordia algicida OT-1.</title>
        <authorList>
            <person name="Lee H.S."/>
            <person name="Kang S.G."/>
            <person name="Kwon K.K."/>
            <person name="Lee J.H."/>
            <person name="Kim S.J."/>
        </authorList>
    </citation>
    <scope>NUCLEOTIDE SEQUENCE [LARGE SCALE GENOMIC DNA]</scope>
    <source>
        <strain evidence="7 8">OT-1</strain>
    </source>
</reference>
<keyword evidence="3 6" id="KW-0812">Transmembrane</keyword>
<dbReference type="PANTHER" id="PTHR10283:SF82">
    <property type="entry name" value="SOLUTE CARRIER FAMILY 13 MEMBER 2"/>
    <property type="match status" value="1"/>
</dbReference>
<feature type="transmembrane region" description="Helical" evidence="6">
    <location>
        <begin position="386"/>
        <end position="405"/>
    </location>
</feature>
<evidence type="ECO:0000313" key="8">
    <source>
        <dbReference type="Proteomes" id="UP000002945"/>
    </source>
</evidence>
<evidence type="ECO:0000313" key="7">
    <source>
        <dbReference type="EMBL" id="EDP96155.1"/>
    </source>
</evidence>
<dbReference type="eggNOG" id="COG0471">
    <property type="taxonomic scope" value="Bacteria"/>
</dbReference>
<feature type="transmembrane region" description="Helical" evidence="6">
    <location>
        <begin position="76"/>
        <end position="94"/>
    </location>
</feature>
<dbReference type="EMBL" id="ABIB01000005">
    <property type="protein sequence ID" value="EDP96155.1"/>
    <property type="molecule type" value="Genomic_DNA"/>
</dbReference>
<dbReference type="NCBIfam" id="TIGR00785">
    <property type="entry name" value="dass"/>
    <property type="match status" value="1"/>
</dbReference>
<dbReference type="HOGENOM" id="CLU_005170_0_0_10"/>
<evidence type="ECO:0000256" key="4">
    <source>
        <dbReference type="ARBA" id="ARBA00022989"/>
    </source>
</evidence>
<dbReference type="InterPro" id="IPR031312">
    <property type="entry name" value="Na/sul_symport_CS"/>
</dbReference>
<gene>
    <name evidence="7" type="ORF">KAOT1_08298</name>
</gene>
<dbReference type="PROSITE" id="PS01271">
    <property type="entry name" value="NA_SULFATE"/>
    <property type="match status" value="1"/>
</dbReference>
<dbReference type="AlphaFoldDB" id="A9DYN0"/>
<feature type="transmembrane region" description="Helical" evidence="6">
    <location>
        <begin position="118"/>
        <end position="146"/>
    </location>
</feature>
<name>A9DYN0_9FLAO</name>
<dbReference type="PANTHER" id="PTHR10283">
    <property type="entry name" value="SOLUTE CARRIER FAMILY 13 MEMBER"/>
    <property type="match status" value="1"/>
</dbReference>
<dbReference type="GO" id="GO:0005886">
    <property type="term" value="C:plasma membrane"/>
    <property type="evidence" value="ECO:0007669"/>
    <property type="project" value="TreeGrafter"/>
</dbReference>
<dbReference type="Pfam" id="PF00939">
    <property type="entry name" value="Na_sulph_symp"/>
    <property type="match status" value="1"/>
</dbReference>
<evidence type="ECO:0000256" key="2">
    <source>
        <dbReference type="ARBA" id="ARBA00022448"/>
    </source>
</evidence>
<feature type="transmembrane region" description="Helical" evidence="6">
    <location>
        <begin position="210"/>
        <end position="232"/>
    </location>
</feature>
<accession>A9DYN0</accession>
<dbReference type="RefSeq" id="WP_007094225.1">
    <property type="nucleotide sequence ID" value="NZ_CP142125.1"/>
</dbReference>
<comment type="caution">
    <text evidence="7">The sequence shown here is derived from an EMBL/GenBank/DDBJ whole genome shotgun (WGS) entry which is preliminary data.</text>
</comment>
<evidence type="ECO:0000256" key="1">
    <source>
        <dbReference type="ARBA" id="ARBA00004141"/>
    </source>
</evidence>
<feature type="transmembrane region" description="Helical" evidence="6">
    <location>
        <begin position="330"/>
        <end position="350"/>
    </location>
</feature>
<feature type="transmembrane region" description="Helical" evidence="6">
    <location>
        <begin position="448"/>
        <end position="472"/>
    </location>
</feature>
<protein>
    <submittedName>
        <fullName evidence="7">Anion transporter</fullName>
    </submittedName>
</protein>
<proteinExistence type="predicted"/>
<feature type="transmembrane region" description="Helical" evidence="6">
    <location>
        <begin position="40"/>
        <end position="64"/>
    </location>
</feature>
<evidence type="ECO:0000256" key="5">
    <source>
        <dbReference type="ARBA" id="ARBA00023136"/>
    </source>
</evidence>
<keyword evidence="4 6" id="KW-1133">Transmembrane helix</keyword>
<keyword evidence="2" id="KW-0813">Transport</keyword>
<dbReference type="Proteomes" id="UP000002945">
    <property type="component" value="Unassembled WGS sequence"/>
</dbReference>
<organism evidence="7 8">
    <name type="scientific">Kordia algicida OT-1</name>
    <dbReference type="NCBI Taxonomy" id="391587"/>
    <lineage>
        <taxon>Bacteria</taxon>
        <taxon>Pseudomonadati</taxon>
        <taxon>Bacteroidota</taxon>
        <taxon>Flavobacteriia</taxon>
        <taxon>Flavobacteriales</taxon>
        <taxon>Flavobacteriaceae</taxon>
        <taxon>Kordia</taxon>
    </lineage>
</organism>
<dbReference type="STRING" id="391587.KAOT1_08298"/>